<dbReference type="Proteomes" id="UP000320048">
    <property type="component" value="Unassembled WGS sequence"/>
</dbReference>
<dbReference type="Gene3D" id="3.40.220.10">
    <property type="entry name" value="Leucine Aminopeptidase, subunit E, domain 1"/>
    <property type="match status" value="1"/>
</dbReference>
<accession>A0A537JAR2</accession>
<reference evidence="2 3" key="1">
    <citation type="journal article" date="2019" name="Nat. Microbiol.">
        <title>Mediterranean grassland soil C-N compound turnover is dependent on rainfall and depth, and is mediated by genomically divergent microorganisms.</title>
        <authorList>
            <person name="Diamond S."/>
            <person name="Andeer P.F."/>
            <person name="Li Z."/>
            <person name="Crits-Christoph A."/>
            <person name="Burstein D."/>
            <person name="Anantharaman K."/>
            <person name="Lane K.R."/>
            <person name="Thomas B.C."/>
            <person name="Pan C."/>
            <person name="Northen T.R."/>
            <person name="Banfield J.F."/>
        </authorList>
    </citation>
    <scope>NUCLEOTIDE SEQUENCE [LARGE SCALE GENOMIC DNA]</scope>
    <source>
        <strain evidence="2">NP_7</strain>
    </source>
</reference>
<evidence type="ECO:0000259" key="1">
    <source>
        <dbReference type="PROSITE" id="PS51154"/>
    </source>
</evidence>
<sequence>MRLVRADITALACDAIVNAANDRLWMGGGVAGAIKRLGGEAIEREAVGRAPVPVGQAVATGAGRLPARYVIHAVTMGQDLTTDEHSIRAATRSALRLADQLGLRSVALPALGTGVGGFPLAEAARVMLEETARHLEAVGRPPEVVFALYDEPAYAAFARALRRLVDSAGT</sequence>
<gene>
    <name evidence="2" type="ORF">E6H04_08385</name>
</gene>
<feature type="domain" description="Macro" evidence="1">
    <location>
        <begin position="1"/>
        <end position="165"/>
    </location>
</feature>
<dbReference type="AlphaFoldDB" id="A0A537JAR2"/>
<evidence type="ECO:0000313" key="3">
    <source>
        <dbReference type="Proteomes" id="UP000320048"/>
    </source>
</evidence>
<name>A0A537JAR2_9BACT</name>
<proteinExistence type="predicted"/>
<evidence type="ECO:0000313" key="2">
    <source>
        <dbReference type="EMBL" id="TMI80580.1"/>
    </source>
</evidence>
<protein>
    <submittedName>
        <fullName evidence="2">Macro domain-containing protein</fullName>
    </submittedName>
</protein>
<dbReference type="PANTHER" id="PTHR11106:SF111">
    <property type="entry name" value="MACRO DOMAIN-CONTAINING PROTEIN"/>
    <property type="match status" value="1"/>
</dbReference>
<dbReference type="Pfam" id="PF01661">
    <property type="entry name" value="Macro"/>
    <property type="match status" value="1"/>
</dbReference>
<dbReference type="EMBL" id="VBAO01000212">
    <property type="protein sequence ID" value="TMI80580.1"/>
    <property type="molecule type" value="Genomic_DNA"/>
</dbReference>
<dbReference type="SUPFAM" id="SSF52949">
    <property type="entry name" value="Macro domain-like"/>
    <property type="match status" value="1"/>
</dbReference>
<dbReference type="PANTHER" id="PTHR11106">
    <property type="entry name" value="GANGLIOSIDE INDUCED DIFFERENTIATION ASSOCIATED PROTEIN 2-RELATED"/>
    <property type="match status" value="1"/>
</dbReference>
<dbReference type="InterPro" id="IPR002589">
    <property type="entry name" value="Macro_dom"/>
</dbReference>
<organism evidence="2 3">
    <name type="scientific">Candidatus Segetimicrobium genomatis</name>
    <dbReference type="NCBI Taxonomy" id="2569760"/>
    <lineage>
        <taxon>Bacteria</taxon>
        <taxon>Bacillati</taxon>
        <taxon>Candidatus Sysuimicrobiota</taxon>
        <taxon>Candidatus Sysuimicrobiia</taxon>
        <taxon>Candidatus Sysuimicrobiales</taxon>
        <taxon>Candidatus Segetimicrobiaceae</taxon>
        <taxon>Candidatus Segetimicrobium</taxon>
    </lineage>
</organism>
<dbReference type="SMART" id="SM00506">
    <property type="entry name" value="A1pp"/>
    <property type="match status" value="1"/>
</dbReference>
<dbReference type="InterPro" id="IPR043472">
    <property type="entry name" value="Macro_dom-like"/>
</dbReference>
<comment type="caution">
    <text evidence="2">The sequence shown here is derived from an EMBL/GenBank/DDBJ whole genome shotgun (WGS) entry which is preliminary data.</text>
</comment>
<dbReference type="PROSITE" id="PS51154">
    <property type="entry name" value="MACRO"/>
    <property type="match status" value="1"/>
</dbReference>